<accession>A0ABP4XEP3</accession>
<gene>
    <name evidence="1" type="ORF">GCM10009681_56810</name>
</gene>
<keyword evidence="2" id="KW-1185">Reference proteome</keyword>
<dbReference type="EMBL" id="BAAALS010000064">
    <property type="protein sequence ID" value="GAA1778636.1"/>
    <property type="molecule type" value="Genomic_DNA"/>
</dbReference>
<proteinExistence type="predicted"/>
<name>A0ABP4XEP3_9ACTN</name>
<sequence length="75" mass="8697">MARLIHVADALRLDLLIERHTITCPRCGDERECQELIGLHRALDAVDEQLSRLDRIDPARRETLDRRLGAERRAL</sequence>
<protein>
    <submittedName>
        <fullName evidence="1">Uncharacterized protein</fullName>
    </submittedName>
</protein>
<comment type="caution">
    <text evidence="1">The sequence shown here is derived from an EMBL/GenBank/DDBJ whole genome shotgun (WGS) entry which is preliminary data.</text>
</comment>
<evidence type="ECO:0000313" key="1">
    <source>
        <dbReference type="EMBL" id="GAA1778636.1"/>
    </source>
</evidence>
<organism evidence="1 2">
    <name type="scientific">Luedemannella helvata</name>
    <dbReference type="NCBI Taxonomy" id="349315"/>
    <lineage>
        <taxon>Bacteria</taxon>
        <taxon>Bacillati</taxon>
        <taxon>Actinomycetota</taxon>
        <taxon>Actinomycetes</taxon>
        <taxon>Micromonosporales</taxon>
        <taxon>Micromonosporaceae</taxon>
        <taxon>Luedemannella</taxon>
    </lineage>
</organism>
<reference evidence="2" key="1">
    <citation type="journal article" date="2019" name="Int. J. Syst. Evol. Microbiol.">
        <title>The Global Catalogue of Microorganisms (GCM) 10K type strain sequencing project: providing services to taxonomists for standard genome sequencing and annotation.</title>
        <authorList>
            <consortium name="The Broad Institute Genomics Platform"/>
            <consortium name="The Broad Institute Genome Sequencing Center for Infectious Disease"/>
            <person name="Wu L."/>
            <person name="Ma J."/>
        </authorList>
    </citation>
    <scope>NUCLEOTIDE SEQUENCE [LARGE SCALE GENOMIC DNA]</scope>
    <source>
        <strain evidence="2">JCM 13249</strain>
    </source>
</reference>
<dbReference type="Proteomes" id="UP001500655">
    <property type="component" value="Unassembled WGS sequence"/>
</dbReference>
<evidence type="ECO:0000313" key="2">
    <source>
        <dbReference type="Proteomes" id="UP001500655"/>
    </source>
</evidence>